<name>J9B3S2_WUCBA</name>
<accession>J9B3S2</accession>
<gene>
    <name evidence="1" type="ORF">WUBG_07456</name>
</gene>
<proteinExistence type="predicted"/>
<reference evidence="2" key="1">
    <citation type="submission" date="2012-08" db="EMBL/GenBank/DDBJ databases">
        <title>The Genome Sequence of Wuchereria bancrofti.</title>
        <authorList>
            <person name="Nutman T.B."/>
            <person name="Fink D.L."/>
            <person name="Russ C."/>
            <person name="Young S."/>
            <person name="Zeng Q."/>
            <person name="Koehrsen M."/>
            <person name="Alvarado L."/>
            <person name="Berlin A."/>
            <person name="Chapman S.B."/>
            <person name="Chen Z."/>
            <person name="Freedman E."/>
            <person name="Gellesch M."/>
            <person name="Goldberg J."/>
            <person name="Griggs A."/>
            <person name="Gujja S."/>
            <person name="Heilman E.R."/>
            <person name="Heiman D."/>
            <person name="Hepburn T."/>
            <person name="Howarth C."/>
            <person name="Jen D."/>
            <person name="Larson L."/>
            <person name="Lewis B."/>
            <person name="Mehta T."/>
            <person name="Park D."/>
            <person name="Pearson M."/>
            <person name="Roberts A."/>
            <person name="Saif S."/>
            <person name="Shea T."/>
            <person name="Shenoy N."/>
            <person name="Sisk P."/>
            <person name="Stolte C."/>
            <person name="Sykes S."/>
            <person name="Walk T."/>
            <person name="White J."/>
            <person name="Yandava C."/>
            <person name="Haas B."/>
            <person name="Henn M.R."/>
            <person name="Nusbaum C."/>
            <person name="Birren B."/>
        </authorList>
    </citation>
    <scope>NUCLEOTIDE SEQUENCE [LARGE SCALE GENOMIC DNA]</scope>
    <source>
        <strain evidence="2">NA</strain>
    </source>
</reference>
<dbReference type="EMBL" id="ADBV01003486">
    <property type="protein sequence ID" value="EJW81635.1"/>
    <property type="molecule type" value="Genomic_DNA"/>
</dbReference>
<sequence length="94" mass="10601">LPYRLTYSLLHFASKKIASMNGAQPSVIVTHSFVLARNFATSTTDAERCTNHATKQVLKDARITRPNRCTVLFSPEMIASFLQIDPTTDEIRQF</sequence>
<evidence type="ECO:0000313" key="2">
    <source>
        <dbReference type="Proteomes" id="UP000004810"/>
    </source>
</evidence>
<feature type="non-terminal residue" evidence="1">
    <location>
        <position position="1"/>
    </location>
</feature>
<evidence type="ECO:0000313" key="1">
    <source>
        <dbReference type="EMBL" id="EJW81635.1"/>
    </source>
</evidence>
<comment type="caution">
    <text evidence="1">The sequence shown here is derived from an EMBL/GenBank/DDBJ whole genome shotgun (WGS) entry which is preliminary data.</text>
</comment>
<organism evidence="1 2">
    <name type="scientific">Wuchereria bancrofti</name>
    <dbReference type="NCBI Taxonomy" id="6293"/>
    <lineage>
        <taxon>Eukaryota</taxon>
        <taxon>Metazoa</taxon>
        <taxon>Ecdysozoa</taxon>
        <taxon>Nematoda</taxon>
        <taxon>Chromadorea</taxon>
        <taxon>Rhabditida</taxon>
        <taxon>Spirurina</taxon>
        <taxon>Spiruromorpha</taxon>
        <taxon>Filarioidea</taxon>
        <taxon>Onchocercidae</taxon>
        <taxon>Wuchereria</taxon>
    </lineage>
</organism>
<dbReference type="Proteomes" id="UP000004810">
    <property type="component" value="Unassembled WGS sequence"/>
</dbReference>
<protein>
    <submittedName>
        <fullName evidence="1">Uncharacterized protein</fullName>
    </submittedName>
</protein>
<dbReference type="AlphaFoldDB" id="J9B3S2"/>